<dbReference type="RefSeq" id="XP_033676884.1">
    <property type="nucleotide sequence ID" value="XM_033820283.1"/>
</dbReference>
<protein>
    <submittedName>
        <fullName evidence="2">Uncharacterized protein</fullName>
    </submittedName>
</protein>
<dbReference type="Proteomes" id="UP000800094">
    <property type="component" value="Unassembled WGS sequence"/>
</dbReference>
<gene>
    <name evidence="2" type="ORF">BU26DRAFT_171944</name>
</gene>
<dbReference type="AlphaFoldDB" id="A0A6A6HWX8"/>
<name>A0A6A6HWX8_9PLEO</name>
<keyword evidence="3" id="KW-1185">Reference proteome</keyword>
<proteinExistence type="predicted"/>
<dbReference type="EMBL" id="ML987210">
    <property type="protein sequence ID" value="KAF2241880.1"/>
    <property type="molecule type" value="Genomic_DNA"/>
</dbReference>
<evidence type="ECO:0000256" key="1">
    <source>
        <dbReference type="SAM" id="MobiDB-lite"/>
    </source>
</evidence>
<feature type="region of interest" description="Disordered" evidence="1">
    <location>
        <begin position="74"/>
        <end position="109"/>
    </location>
</feature>
<dbReference type="GeneID" id="54573613"/>
<sequence length="109" mass="12049">MKHFRALLWCAYGASLMTSSHSRYRGPSTTATASSRFSLACSMASTTRPTPEMELPARHRRLFLSRIAPRRIPEIAHPRELQGDQQNGALARENREPSGAIAVVAEKDG</sequence>
<reference evidence="2" key="1">
    <citation type="journal article" date="2020" name="Stud. Mycol.">
        <title>101 Dothideomycetes genomes: a test case for predicting lifestyles and emergence of pathogens.</title>
        <authorList>
            <person name="Haridas S."/>
            <person name="Albert R."/>
            <person name="Binder M."/>
            <person name="Bloem J."/>
            <person name="Labutti K."/>
            <person name="Salamov A."/>
            <person name="Andreopoulos B."/>
            <person name="Baker S."/>
            <person name="Barry K."/>
            <person name="Bills G."/>
            <person name="Bluhm B."/>
            <person name="Cannon C."/>
            <person name="Castanera R."/>
            <person name="Culley D."/>
            <person name="Daum C."/>
            <person name="Ezra D."/>
            <person name="Gonzalez J."/>
            <person name="Henrissat B."/>
            <person name="Kuo A."/>
            <person name="Liang C."/>
            <person name="Lipzen A."/>
            <person name="Lutzoni F."/>
            <person name="Magnuson J."/>
            <person name="Mondo S."/>
            <person name="Nolan M."/>
            <person name="Ohm R."/>
            <person name="Pangilinan J."/>
            <person name="Park H.-J."/>
            <person name="Ramirez L."/>
            <person name="Alfaro M."/>
            <person name="Sun H."/>
            <person name="Tritt A."/>
            <person name="Yoshinaga Y."/>
            <person name="Zwiers L.-H."/>
            <person name="Turgeon B."/>
            <person name="Goodwin S."/>
            <person name="Spatafora J."/>
            <person name="Crous P."/>
            <person name="Grigoriev I."/>
        </authorList>
    </citation>
    <scope>NUCLEOTIDE SEQUENCE</scope>
    <source>
        <strain evidence="2">CBS 122368</strain>
    </source>
</reference>
<evidence type="ECO:0000313" key="3">
    <source>
        <dbReference type="Proteomes" id="UP000800094"/>
    </source>
</evidence>
<organism evidence="2 3">
    <name type="scientific">Trematosphaeria pertusa</name>
    <dbReference type="NCBI Taxonomy" id="390896"/>
    <lineage>
        <taxon>Eukaryota</taxon>
        <taxon>Fungi</taxon>
        <taxon>Dikarya</taxon>
        <taxon>Ascomycota</taxon>
        <taxon>Pezizomycotina</taxon>
        <taxon>Dothideomycetes</taxon>
        <taxon>Pleosporomycetidae</taxon>
        <taxon>Pleosporales</taxon>
        <taxon>Massarineae</taxon>
        <taxon>Trematosphaeriaceae</taxon>
        <taxon>Trematosphaeria</taxon>
    </lineage>
</organism>
<evidence type="ECO:0000313" key="2">
    <source>
        <dbReference type="EMBL" id="KAF2241880.1"/>
    </source>
</evidence>
<accession>A0A6A6HWX8</accession>